<dbReference type="HOGENOM" id="CLU_141583_2_0_5"/>
<dbReference type="Proteomes" id="UP000028186">
    <property type="component" value="Chromosome I"/>
</dbReference>
<reference evidence="4" key="1">
    <citation type="journal article" date="2014" name="BMC Genomics">
        <title>Genome sequencing of two Neorhizobium galegae strains reveals a noeT gene responsible for the unusual acetylation of the nodulation factors.</title>
        <authorList>
            <person name="Osterman J."/>
            <person name="Marsh J."/>
            <person name="Laine P.K."/>
            <person name="Zeng Z."/>
            <person name="Alatalo E."/>
            <person name="Sullivan J.T."/>
            <person name="Young J.P."/>
            <person name="Thomas-Oates J."/>
            <person name="Paulin L."/>
            <person name="Lindstrom K."/>
        </authorList>
    </citation>
    <scope>NUCLEOTIDE SEQUENCE [LARGE SCALE GENOMIC DNA]</scope>
    <source>
        <strain evidence="4">HAMBI 1141</strain>
    </source>
</reference>
<accession>A0A068TEI0</accession>
<dbReference type="KEGG" id="ngl:RG1141_CH41270"/>
<evidence type="ECO:0000313" key="3">
    <source>
        <dbReference type="EMBL" id="CDN56441.1"/>
    </source>
</evidence>
<dbReference type="EMBL" id="HG938355">
    <property type="protein sequence ID" value="CDN56441.1"/>
    <property type="molecule type" value="Genomic_DNA"/>
</dbReference>
<dbReference type="GO" id="GO:0016829">
    <property type="term" value="F:lyase activity"/>
    <property type="evidence" value="ECO:0007669"/>
    <property type="project" value="UniProtKB-KW"/>
</dbReference>
<dbReference type="Gene3D" id="3.50.30.10">
    <property type="entry name" value="Phosphohistidine domain"/>
    <property type="match status" value="1"/>
</dbReference>
<dbReference type="PIRSF" id="PIRSF004966">
    <property type="entry name" value="UCP004966"/>
    <property type="match status" value="1"/>
</dbReference>
<keyword evidence="1" id="KW-0456">Lyase</keyword>
<name>A0A068TEI0_NEOGA</name>
<dbReference type="SUPFAM" id="SSF52016">
    <property type="entry name" value="LeuD/IlvD-like"/>
    <property type="match status" value="1"/>
</dbReference>
<evidence type="ECO:0000259" key="2">
    <source>
        <dbReference type="Pfam" id="PF01989"/>
    </source>
</evidence>
<dbReference type="PANTHER" id="PTHR36577:SF3">
    <property type="entry name" value="DUF521 DOMAIN PROTEIN (AFU_ORTHOLOGUE AFUA_6G00490)"/>
    <property type="match status" value="1"/>
</dbReference>
<dbReference type="RefSeq" id="WP_038547658.1">
    <property type="nucleotide sequence ID" value="NZ_HG938355.1"/>
</dbReference>
<proteinExistence type="predicted"/>
<organism evidence="3 4">
    <name type="scientific">Neorhizobium galegae bv. officinalis bv. officinalis str. HAMBI 1141</name>
    <dbReference type="NCBI Taxonomy" id="1028801"/>
    <lineage>
        <taxon>Bacteria</taxon>
        <taxon>Pseudomonadati</taxon>
        <taxon>Pseudomonadota</taxon>
        <taxon>Alphaproteobacteria</taxon>
        <taxon>Hyphomicrobiales</taxon>
        <taxon>Rhizobiaceae</taxon>
        <taxon>Rhizobium/Agrobacterium group</taxon>
        <taxon>Neorhizobium</taxon>
    </lineage>
</organism>
<feature type="domain" description="Phosphomevalonate dehydratase small subunit-like" evidence="2">
    <location>
        <begin position="35"/>
        <end position="113"/>
    </location>
</feature>
<dbReference type="AlphaFoldDB" id="A0A068TEI0"/>
<dbReference type="eggNOG" id="COG1786">
    <property type="taxonomic scope" value="Bacteria"/>
</dbReference>
<dbReference type="PANTHER" id="PTHR36577">
    <property type="entry name" value="DUF521 DOMAIN PROTEIN (AFU_ORTHOLOGUE AFUA_6G00490)"/>
    <property type="match status" value="1"/>
</dbReference>
<evidence type="ECO:0000256" key="1">
    <source>
        <dbReference type="ARBA" id="ARBA00023239"/>
    </source>
</evidence>
<sequence length="146" mass="15530">MDISAEAKPGTIELKGRKVVAGRAEGEALVTTETISGWGGINERTGTVIERRHEMRGVSFAGKILVFPGAKGSSGWSAYFHMTRLNGVQPAAMIFTRMTTKIALGAVVTRVPAITELDQDPLDVIETGDWVVVDADAGTVTVTKKS</sequence>
<protein>
    <submittedName>
        <fullName evidence="3">UPF0107 protein</fullName>
    </submittedName>
</protein>
<dbReference type="InterPro" id="IPR002840">
    <property type="entry name" value="PMDh-S-like_dom"/>
</dbReference>
<dbReference type="Pfam" id="PF01989">
    <property type="entry name" value="AcnX_swivel_put"/>
    <property type="match status" value="1"/>
</dbReference>
<dbReference type="PATRIC" id="fig|1028801.3.peg.4199"/>
<evidence type="ECO:0000313" key="4">
    <source>
        <dbReference type="Proteomes" id="UP000028186"/>
    </source>
</evidence>
<dbReference type="InterPro" id="IPR012016">
    <property type="entry name" value="PMDh-S-like"/>
</dbReference>
<gene>
    <name evidence="3" type="ORF">RG1141_CH41270</name>
</gene>